<evidence type="ECO:0000256" key="1">
    <source>
        <dbReference type="PROSITE-ProRule" id="PRU00023"/>
    </source>
</evidence>
<feature type="repeat" description="ANK" evidence="1">
    <location>
        <begin position="153"/>
        <end position="186"/>
    </location>
</feature>
<feature type="region of interest" description="Disordered" evidence="2">
    <location>
        <begin position="357"/>
        <end position="443"/>
    </location>
</feature>
<protein>
    <submittedName>
        <fullName evidence="3">Ankyrin repeat domain-containing protein</fullName>
    </submittedName>
</protein>
<dbReference type="InterPro" id="IPR002110">
    <property type="entry name" value="Ankyrin_rpt"/>
</dbReference>
<accession>A0AAU7Q0N3</accession>
<feature type="repeat" description="ANK" evidence="1">
    <location>
        <begin position="187"/>
        <end position="220"/>
    </location>
</feature>
<gene>
    <name evidence="3" type="ORF">ABLO99_04750</name>
</gene>
<feature type="compositionally biased region" description="Basic and acidic residues" evidence="2">
    <location>
        <begin position="357"/>
        <end position="368"/>
    </location>
</feature>
<dbReference type="PROSITE" id="PS50297">
    <property type="entry name" value="ANK_REP_REGION"/>
    <property type="match status" value="5"/>
</dbReference>
<proteinExistence type="predicted"/>
<dbReference type="PROSITE" id="PS50088">
    <property type="entry name" value="ANK_REPEAT"/>
    <property type="match status" value="5"/>
</dbReference>
<organism evidence="3">
    <name type="scientific">Wolbachia endosymbiont of Armadillidium arcangelii</name>
    <dbReference type="NCBI Taxonomy" id="3158571"/>
    <lineage>
        <taxon>Bacteria</taxon>
        <taxon>Pseudomonadati</taxon>
        <taxon>Pseudomonadota</taxon>
        <taxon>Alphaproteobacteria</taxon>
        <taxon>Rickettsiales</taxon>
        <taxon>Anaplasmataceae</taxon>
        <taxon>Wolbachieae</taxon>
        <taxon>Wolbachia</taxon>
    </lineage>
</organism>
<keyword evidence="1" id="KW-0040">ANK repeat</keyword>
<feature type="repeat" description="ANK" evidence="1">
    <location>
        <begin position="85"/>
        <end position="118"/>
    </location>
</feature>
<dbReference type="Pfam" id="PF12796">
    <property type="entry name" value="Ank_2"/>
    <property type="match status" value="1"/>
</dbReference>
<dbReference type="SUPFAM" id="SSF48403">
    <property type="entry name" value="Ankyrin repeat"/>
    <property type="match status" value="1"/>
</dbReference>
<dbReference type="EMBL" id="CP157942">
    <property type="protein sequence ID" value="XBS66574.1"/>
    <property type="molecule type" value="Genomic_DNA"/>
</dbReference>
<evidence type="ECO:0000256" key="2">
    <source>
        <dbReference type="SAM" id="MobiDB-lite"/>
    </source>
</evidence>
<feature type="region of interest" description="Disordered" evidence="2">
    <location>
        <begin position="310"/>
        <end position="336"/>
    </location>
</feature>
<name>A0AAU7Q0N3_9RICK</name>
<reference evidence="3" key="1">
    <citation type="submission" date="2024-06" db="EMBL/GenBank/DDBJ databases">
        <authorList>
            <person name="Dussert Y."/>
            <person name="Peccoud J."/>
            <person name="Pigeault R."/>
        </authorList>
    </citation>
    <scope>NUCLEOTIDE SEQUENCE</scope>
    <source>
        <strain evidence="3">WArc</strain>
    </source>
</reference>
<feature type="region of interest" description="Disordered" evidence="2">
    <location>
        <begin position="479"/>
        <end position="528"/>
    </location>
</feature>
<dbReference type="Pfam" id="PF13857">
    <property type="entry name" value="Ank_5"/>
    <property type="match status" value="1"/>
</dbReference>
<feature type="compositionally biased region" description="Polar residues" evidence="2">
    <location>
        <begin position="496"/>
        <end position="509"/>
    </location>
</feature>
<dbReference type="Gene3D" id="1.25.40.20">
    <property type="entry name" value="Ankyrin repeat-containing domain"/>
    <property type="match status" value="3"/>
</dbReference>
<feature type="repeat" description="ANK" evidence="1">
    <location>
        <begin position="221"/>
        <end position="254"/>
    </location>
</feature>
<dbReference type="AlphaFoldDB" id="A0AAU7Q0N3"/>
<feature type="repeat" description="ANK" evidence="1">
    <location>
        <begin position="119"/>
        <end position="152"/>
    </location>
</feature>
<dbReference type="SMART" id="SM00248">
    <property type="entry name" value="ANK"/>
    <property type="match status" value="6"/>
</dbReference>
<feature type="compositionally biased region" description="Basic and acidic residues" evidence="2">
    <location>
        <begin position="518"/>
        <end position="528"/>
    </location>
</feature>
<dbReference type="InterPro" id="IPR052457">
    <property type="entry name" value="Ankyrin-DD_containing_protein"/>
</dbReference>
<dbReference type="PANTHER" id="PTHR24125">
    <property type="entry name" value="ANKYRIN REPEAT AND DEATH DOMAIN-CONTAINING PROTEIN"/>
    <property type="match status" value="1"/>
</dbReference>
<evidence type="ECO:0000313" key="3">
    <source>
        <dbReference type="EMBL" id="XBS66574.1"/>
    </source>
</evidence>
<feature type="compositionally biased region" description="Polar residues" evidence="2">
    <location>
        <begin position="479"/>
        <end position="489"/>
    </location>
</feature>
<feature type="compositionally biased region" description="Basic and acidic residues" evidence="2">
    <location>
        <begin position="403"/>
        <end position="420"/>
    </location>
</feature>
<feature type="compositionally biased region" description="Low complexity" evidence="2">
    <location>
        <begin position="432"/>
        <end position="443"/>
    </location>
</feature>
<dbReference type="InterPro" id="IPR036770">
    <property type="entry name" value="Ankyrin_rpt-contain_sf"/>
</dbReference>
<dbReference type="PANTHER" id="PTHR24125:SF5">
    <property type="entry name" value="ANKYRIN REPEAT PROTEIN"/>
    <property type="match status" value="1"/>
</dbReference>
<dbReference type="RefSeq" id="WP_349966964.1">
    <property type="nucleotide sequence ID" value="NZ_CP157942.1"/>
</dbReference>
<sequence length="528" mass="57265">MSDLNRDVNAKLLSARLLYLVKSNEVDEAKDLINTRVDVNIKADVNVKDDYEMASLHLATKECYVKMAEVLLGEDGIDVNIQNADGWTPLHFAAKKNCKEIAEALLEKDGIDVNIKNAKGLTPLHFAAESNSKEVVEALLGKDGIDVNIQNTDGLTPLHFAAAGNSKEVVEALLGKDGIDVNIQNTDGLTPLHFAAAGNSKEVVEALLGKDGIDVNIQNTDGLTPLHFAAAGNSKEVVEALLGKDGIDVNIKNAKRLTPLHFAENEEIKTLLKKAAEKADESLVHEPSIDNEGGLEEDVGQEGNVQPVIQEQDPEEESQKISAEEGNDVNIKNADGWTPFDLVEDEEIKTLSKRAVEKADESLVHEPSTDNEGGLEEDVGQEGNVQPVIQEQDPEEEPQEISAEERNDVKIEAVKPDNGRSTDTAPTQNDVSLRSESLTSEEQSSSFFGNLFSILMKPFSLIGSFLGGFFSWLFGSDQTTEPEPLSNSGGDELSTKLDQTTMQESLSNSGGEGLKNYQEGDKNSFDII</sequence>
<dbReference type="Pfam" id="PF13637">
    <property type="entry name" value="Ank_4"/>
    <property type="match status" value="1"/>
</dbReference>
<feature type="compositionally biased region" description="Polar residues" evidence="2">
    <location>
        <begin position="421"/>
        <end position="431"/>
    </location>
</feature>